<dbReference type="PANTHER" id="PTHR11012">
    <property type="entry name" value="PROTEIN KINASE-LIKE DOMAIN-CONTAINING"/>
    <property type="match status" value="1"/>
</dbReference>
<name>A0AAN7QHT6_9COLE</name>
<dbReference type="InterPro" id="IPR011009">
    <property type="entry name" value="Kinase-like_dom_sf"/>
</dbReference>
<organism evidence="2 3">
    <name type="scientific">Aquatica leii</name>
    <dbReference type="NCBI Taxonomy" id="1421715"/>
    <lineage>
        <taxon>Eukaryota</taxon>
        <taxon>Metazoa</taxon>
        <taxon>Ecdysozoa</taxon>
        <taxon>Arthropoda</taxon>
        <taxon>Hexapoda</taxon>
        <taxon>Insecta</taxon>
        <taxon>Pterygota</taxon>
        <taxon>Neoptera</taxon>
        <taxon>Endopterygota</taxon>
        <taxon>Coleoptera</taxon>
        <taxon>Polyphaga</taxon>
        <taxon>Elateriformia</taxon>
        <taxon>Elateroidea</taxon>
        <taxon>Lampyridae</taxon>
        <taxon>Luciolinae</taxon>
        <taxon>Aquatica</taxon>
    </lineage>
</organism>
<proteinExistence type="predicted"/>
<evidence type="ECO:0000259" key="1">
    <source>
        <dbReference type="SMART" id="SM00587"/>
    </source>
</evidence>
<evidence type="ECO:0000313" key="3">
    <source>
        <dbReference type="Proteomes" id="UP001353858"/>
    </source>
</evidence>
<dbReference type="InterPro" id="IPR015897">
    <property type="entry name" value="CHK_kinase-like"/>
</dbReference>
<keyword evidence="3" id="KW-1185">Reference proteome</keyword>
<dbReference type="Gene3D" id="3.90.1200.10">
    <property type="match status" value="1"/>
</dbReference>
<feature type="domain" description="CHK kinase-like" evidence="1">
    <location>
        <begin position="121"/>
        <end position="317"/>
    </location>
</feature>
<protein>
    <recommendedName>
        <fullName evidence="1">CHK kinase-like domain-containing protein</fullName>
    </recommendedName>
</protein>
<sequence>MTPKDKAVEVLNAYLKESSLSDCDIDLVPATSVGENFASTIFRAKIKNARVELSVIVKVAPDNKALRLIFPIRGLYEQEEFYYRCVLPELETLQKEHKILNGFCSYPKYLKLQSDPYNEVFIFEDMKELGYSVLNRTKPIDYDHSVLVIREYAKLHGAAYALKKLKPNVFEQLAANARDKVFGSMVLTDLKKEQLKERSMIALKSLDPVKHKEAYDRFLKFSETMFYGVQDAHKIESAGDYAVFTHGDNWICNYLFKYQDGVPKKLCLIDWQLAHCGSPALDLSHFFFCCTDQEFRKKHYEELIQVYYKHLGLYLQQVGCDVERVLPFDVLKTHLAKFSVYGVYMSTIVLNVTLLQGDNLPSLQNATQESDILKLRNVKDSSDLELYNSRMRGIILDFIEYGYDLCA</sequence>
<gene>
    <name evidence="2" type="ORF">RN001_010894</name>
</gene>
<dbReference type="Proteomes" id="UP001353858">
    <property type="component" value="Unassembled WGS sequence"/>
</dbReference>
<dbReference type="InterPro" id="IPR004119">
    <property type="entry name" value="EcKL"/>
</dbReference>
<comment type="caution">
    <text evidence="2">The sequence shown here is derived from an EMBL/GenBank/DDBJ whole genome shotgun (WGS) entry which is preliminary data.</text>
</comment>
<dbReference type="AlphaFoldDB" id="A0AAN7QHT6"/>
<reference evidence="3" key="1">
    <citation type="submission" date="2023-01" db="EMBL/GenBank/DDBJ databases">
        <title>Key to firefly adult light organ development and bioluminescence: homeobox transcription factors regulate luciferase expression and transportation to peroxisome.</title>
        <authorList>
            <person name="Fu X."/>
        </authorList>
    </citation>
    <scope>NUCLEOTIDE SEQUENCE [LARGE SCALE GENOMIC DNA]</scope>
</reference>
<dbReference type="EMBL" id="JARPUR010000004">
    <property type="protein sequence ID" value="KAK4878388.1"/>
    <property type="molecule type" value="Genomic_DNA"/>
</dbReference>
<dbReference type="SMART" id="SM00587">
    <property type="entry name" value="CHK"/>
    <property type="match status" value="1"/>
</dbReference>
<dbReference type="Pfam" id="PF02958">
    <property type="entry name" value="EcKL"/>
    <property type="match status" value="1"/>
</dbReference>
<dbReference type="PANTHER" id="PTHR11012:SF30">
    <property type="entry name" value="PROTEIN KINASE-LIKE DOMAIN-CONTAINING"/>
    <property type="match status" value="1"/>
</dbReference>
<dbReference type="SUPFAM" id="SSF56112">
    <property type="entry name" value="Protein kinase-like (PK-like)"/>
    <property type="match status" value="1"/>
</dbReference>
<accession>A0AAN7QHT6</accession>
<evidence type="ECO:0000313" key="2">
    <source>
        <dbReference type="EMBL" id="KAK4878388.1"/>
    </source>
</evidence>